<dbReference type="GO" id="GO:0016020">
    <property type="term" value="C:membrane"/>
    <property type="evidence" value="ECO:0007669"/>
    <property type="project" value="InterPro"/>
</dbReference>
<reference evidence="5 6" key="1">
    <citation type="submission" date="2016-10" db="EMBL/GenBank/DDBJ databases">
        <title>Paenibacillus species isolates.</title>
        <authorList>
            <person name="Beno S.M."/>
        </authorList>
    </citation>
    <scope>NUCLEOTIDE SEQUENCE [LARGE SCALE GENOMIC DNA]</scope>
    <source>
        <strain evidence="5 6">FSL H7-0710</strain>
    </source>
</reference>
<feature type="transmembrane region" description="Helical" evidence="4">
    <location>
        <begin position="336"/>
        <end position="361"/>
    </location>
</feature>
<dbReference type="Pfam" id="PF03323">
    <property type="entry name" value="GerA"/>
    <property type="match status" value="1"/>
</dbReference>
<dbReference type="PIRSF" id="PIRSF005690">
    <property type="entry name" value="GerBA"/>
    <property type="match status" value="1"/>
</dbReference>
<sequence>MLCCISIRIMEDLTENNSLNYEKEVNLLNMKGWNRRNKSGNGLQGNPSQSGRLTINLTQSIEHIITELGDSPDLKIRQVRLGEHSPVHAAALHLSGLVQPEAVDEFIVGSLLGVTNEMLNEQIPATGNVMDFILNRTLEIGDAKIQDEWKEILLAILSGDTVILIEGYASAIVCDTQGGETRSVTEPTSQLVVRGPKDSFVESLATNISLIRRRLKTPNLRLEYMRIGEVSQTIVALMFIKGIVDEKLVDEVRKRLGEIKIDAILESGYIEELIQDKTFTPFPTINNSERPDVAASNLLEGRIVLVVDGTPFILILPAVFTLFFQSSSDYAERFDISFFMLLIRYISFIVLILGPSIYIALTTFHYEMIPTTLLINLLSQRENVPFPAFVEAILMEGTFEIIREAGVRMPRAVGQTVSVVGALILGQAVVEAGIITPVMVIVVALTGIASFAIPSYNMAISGRIIRFAFLILAGMFGFYGITLGLIVLVAHMNSLRSLGIPYLSPVVPLSVKRQKDTFLRLPVWIHNMGRSTSPGEHGDSPAGEKINTGHEANLSPVINGIDDGGGSNKKGASDES</sequence>
<dbReference type="InterPro" id="IPR050768">
    <property type="entry name" value="UPF0353/GerABKA_families"/>
</dbReference>
<feature type="transmembrane region" description="Helical" evidence="4">
    <location>
        <begin position="434"/>
        <end position="453"/>
    </location>
</feature>
<dbReference type="GO" id="GO:0009847">
    <property type="term" value="P:spore germination"/>
    <property type="evidence" value="ECO:0007669"/>
    <property type="project" value="InterPro"/>
</dbReference>
<dbReference type="InterPro" id="IPR004995">
    <property type="entry name" value="Spore_Ger"/>
</dbReference>
<accession>A0A1R0Y714</accession>
<comment type="similarity">
    <text evidence="1">Belongs to the GerABKA family.</text>
</comment>
<protein>
    <submittedName>
        <fullName evidence="5">Spore germination protein</fullName>
    </submittedName>
</protein>
<name>A0A1R0Y714_9BACL</name>
<evidence type="ECO:0000256" key="3">
    <source>
        <dbReference type="SAM" id="MobiDB-lite"/>
    </source>
</evidence>
<dbReference type="Proteomes" id="UP000187439">
    <property type="component" value="Unassembled WGS sequence"/>
</dbReference>
<keyword evidence="2 4" id="KW-0472">Membrane</keyword>
<comment type="caution">
    <text evidence="5">The sequence shown here is derived from an EMBL/GenBank/DDBJ whole genome shotgun (WGS) entry which is preliminary data.</text>
</comment>
<dbReference type="EMBL" id="MPTC01000003">
    <property type="protein sequence ID" value="OMD43128.1"/>
    <property type="molecule type" value="Genomic_DNA"/>
</dbReference>
<gene>
    <name evidence="5" type="ORF">BSK52_05530</name>
</gene>
<dbReference type="PANTHER" id="PTHR22550:SF5">
    <property type="entry name" value="LEUCINE ZIPPER PROTEIN 4"/>
    <property type="match status" value="1"/>
</dbReference>
<evidence type="ECO:0000256" key="1">
    <source>
        <dbReference type="ARBA" id="ARBA00005278"/>
    </source>
</evidence>
<dbReference type="PANTHER" id="PTHR22550">
    <property type="entry name" value="SPORE GERMINATION PROTEIN"/>
    <property type="match status" value="1"/>
</dbReference>
<evidence type="ECO:0000256" key="4">
    <source>
        <dbReference type="SAM" id="Phobius"/>
    </source>
</evidence>
<evidence type="ECO:0000313" key="5">
    <source>
        <dbReference type="EMBL" id="OMD43128.1"/>
    </source>
</evidence>
<proteinExistence type="inferred from homology"/>
<organism evidence="5 6">
    <name type="scientific">Paenibacillus odorifer</name>
    <dbReference type="NCBI Taxonomy" id="189426"/>
    <lineage>
        <taxon>Bacteria</taxon>
        <taxon>Bacillati</taxon>
        <taxon>Bacillota</taxon>
        <taxon>Bacilli</taxon>
        <taxon>Bacillales</taxon>
        <taxon>Paenibacillaceae</taxon>
        <taxon>Paenibacillus</taxon>
    </lineage>
</organism>
<evidence type="ECO:0000256" key="2">
    <source>
        <dbReference type="ARBA" id="ARBA00023136"/>
    </source>
</evidence>
<feature type="transmembrane region" description="Helical" evidence="4">
    <location>
        <begin position="465"/>
        <end position="490"/>
    </location>
</feature>
<dbReference type="AlphaFoldDB" id="A0A1R0Y714"/>
<feature type="region of interest" description="Disordered" evidence="3">
    <location>
        <begin position="530"/>
        <end position="576"/>
    </location>
</feature>
<keyword evidence="4" id="KW-0812">Transmembrane</keyword>
<keyword evidence="4" id="KW-1133">Transmembrane helix</keyword>
<evidence type="ECO:0000313" key="6">
    <source>
        <dbReference type="Proteomes" id="UP000187439"/>
    </source>
</evidence>
<feature type="transmembrane region" description="Helical" evidence="4">
    <location>
        <begin position="303"/>
        <end position="324"/>
    </location>
</feature>